<feature type="chain" id="PRO_5024385892" evidence="1">
    <location>
        <begin position="21"/>
        <end position="350"/>
    </location>
</feature>
<gene>
    <name evidence="2" type="ORF">CWC05_05030</name>
</gene>
<proteinExistence type="predicted"/>
<reference evidence="2 3" key="1">
    <citation type="submission" date="2017-12" db="EMBL/GenBank/DDBJ databases">
        <authorList>
            <person name="Paulsen S."/>
            <person name="Gram L.K."/>
        </authorList>
    </citation>
    <scope>NUCLEOTIDE SEQUENCE [LARGE SCALE GENOMIC DNA]</scope>
    <source>
        <strain evidence="2 3">S2897</strain>
    </source>
</reference>
<dbReference type="RefSeq" id="WP_138547582.1">
    <property type="nucleotide sequence ID" value="NZ_PNCG01000003.1"/>
</dbReference>
<reference evidence="3" key="2">
    <citation type="submission" date="2019-06" db="EMBL/GenBank/DDBJ databases">
        <title>Co-occurence of chitin degradation, pigmentation and bioactivity in marine Pseudoalteromonas.</title>
        <authorList>
            <person name="Sonnenschein E.C."/>
            <person name="Bech P.K."/>
        </authorList>
    </citation>
    <scope>NUCLEOTIDE SEQUENCE [LARGE SCALE GENOMIC DNA]</scope>
    <source>
        <strain evidence="3">S2897</strain>
    </source>
</reference>
<dbReference type="Pfam" id="PF24681">
    <property type="entry name" value="Kelch_KLHDC2_KLHL20_DRC7"/>
    <property type="match status" value="1"/>
</dbReference>
<feature type="signal peptide" evidence="1">
    <location>
        <begin position="1"/>
        <end position="20"/>
    </location>
</feature>
<dbReference type="SUPFAM" id="SSF117281">
    <property type="entry name" value="Kelch motif"/>
    <property type="match status" value="1"/>
</dbReference>
<evidence type="ECO:0000256" key="1">
    <source>
        <dbReference type="SAM" id="SignalP"/>
    </source>
</evidence>
<organism evidence="2 3">
    <name type="scientific">Pseudoalteromonas ruthenica</name>
    <dbReference type="NCBI Taxonomy" id="151081"/>
    <lineage>
        <taxon>Bacteria</taxon>
        <taxon>Pseudomonadati</taxon>
        <taxon>Pseudomonadota</taxon>
        <taxon>Gammaproteobacteria</taxon>
        <taxon>Alteromonadales</taxon>
        <taxon>Pseudoalteromonadaceae</taxon>
        <taxon>Pseudoalteromonas</taxon>
    </lineage>
</organism>
<accession>A0A5S3Z8Y3</accession>
<evidence type="ECO:0000313" key="3">
    <source>
        <dbReference type="Proteomes" id="UP000305874"/>
    </source>
</evidence>
<dbReference type="Proteomes" id="UP000305874">
    <property type="component" value="Unassembled WGS sequence"/>
</dbReference>
<evidence type="ECO:0000313" key="2">
    <source>
        <dbReference type="EMBL" id="TMP88016.1"/>
    </source>
</evidence>
<dbReference type="Gene3D" id="2.120.10.80">
    <property type="entry name" value="Kelch-type beta propeller"/>
    <property type="match status" value="2"/>
</dbReference>
<dbReference type="InterPro" id="IPR015915">
    <property type="entry name" value="Kelch-typ_b-propeller"/>
</dbReference>
<keyword evidence="1" id="KW-0732">Signal</keyword>
<dbReference type="PANTHER" id="PTHR45632">
    <property type="entry name" value="LD33804P"/>
    <property type="match status" value="1"/>
</dbReference>
<comment type="caution">
    <text evidence="2">The sequence shown here is derived from an EMBL/GenBank/DDBJ whole genome shotgun (WGS) entry which is preliminary data.</text>
</comment>
<dbReference type="EMBL" id="PNCG01000003">
    <property type="protein sequence ID" value="TMP88016.1"/>
    <property type="molecule type" value="Genomic_DNA"/>
</dbReference>
<name>A0A5S3Z8Y3_9GAMM</name>
<dbReference type="STRING" id="151081.TW72_16500"/>
<dbReference type="AlphaFoldDB" id="A0A5S3Z8Y3"/>
<protein>
    <submittedName>
        <fullName evidence="2">Galactose oxidase</fullName>
    </submittedName>
</protein>
<sequence length="350" mass="38591">MNKRHCFVAALSMLCAPTWATKPLPALPEPVTNNAVAQVTTEQGPYFISFMGLGAGKSHEDVHNKVWALKIGQGQWQGKKSVPASTELKGRLAATAVGVGPYAYVFGGYTVADDHSEISAPDAYRFDVLTNSYQRLADMPVPVDDSVALNYQDKFIYLISGWHNDGNVNLVQVYDIANNTWQQASPFLGEPVFGHAGAIKGNIMVVCDGVKTVAYIDKRRGFDGKAQCFKGIIHPDKPTKIDWRMISHPTGKSHYRMAAGTINGQLVFMAGSPNPYNYNGIGYNGKPSSPSNQVWRFDTDSNRWQRLEHAQQGTMDHRGLLSHQGTAYRIGGMGEKQKVLDVVTPYRYSF</sequence>